<organism evidence="5 6">
    <name type="scientific">Saccharopolyspora rosea</name>
    <dbReference type="NCBI Taxonomy" id="524884"/>
    <lineage>
        <taxon>Bacteria</taxon>
        <taxon>Bacillati</taxon>
        <taxon>Actinomycetota</taxon>
        <taxon>Actinomycetes</taxon>
        <taxon>Pseudonocardiales</taxon>
        <taxon>Pseudonocardiaceae</taxon>
        <taxon>Saccharopolyspora</taxon>
    </lineage>
</organism>
<dbReference type="InterPro" id="IPR010618">
    <property type="entry name" value="RPF"/>
</dbReference>
<keyword evidence="2" id="KW-0378">Hydrolase</keyword>
<dbReference type="CDD" id="cd13925">
    <property type="entry name" value="RPF"/>
    <property type="match status" value="1"/>
</dbReference>
<dbReference type="Proteomes" id="UP001597018">
    <property type="component" value="Unassembled WGS sequence"/>
</dbReference>
<evidence type="ECO:0000256" key="3">
    <source>
        <dbReference type="SAM" id="SignalP"/>
    </source>
</evidence>
<keyword evidence="6" id="KW-1185">Reference proteome</keyword>
<keyword evidence="3" id="KW-0732">Signal</keyword>
<dbReference type="RefSeq" id="WP_317630344.1">
    <property type="nucleotide sequence ID" value="NZ_CP102826.1"/>
</dbReference>
<dbReference type="Pfam" id="PF06737">
    <property type="entry name" value="Transglycosylas"/>
    <property type="match status" value="1"/>
</dbReference>
<evidence type="ECO:0000256" key="1">
    <source>
        <dbReference type="ARBA" id="ARBA00010830"/>
    </source>
</evidence>
<comment type="similarity">
    <text evidence="1">Belongs to the transglycosylase family. Rpf subfamily.</text>
</comment>
<dbReference type="SUPFAM" id="SSF53955">
    <property type="entry name" value="Lysozyme-like"/>
    <property type="match status" value="1"/>
</dbReference>
<name>A0ABW3FRC3_9PSEU</name>
<evidence type="ECO:0000313" key="6">
    <source>
        <dbReference type="Proteomes" id="UP001597018"/>
    </source>
</evidence>
<feature type="signal peptide" evidence="3">
    <location>
        <begin position="1"/>
        <end position="32"/>
    </location>
</feature>
<evidence type="ECO:0000256" key="2">
    <source>
        <dbReference type="ARBA" id="ARBA00022801"/>
    </source>
</evidence>
<gene>
    <name evidence="5" type="ORF">ACFQ16_11100</name>
</gene>
<dbReference type="Gene3D" id="1.10.530.10">
    <property type="match status" value="1"/>
</dbReference>
<sequence length="113" mass="11653">MARHSTKRILARVGLAGLVVAAPLAVAIPADAATNWDAVAQCESSGNWNADTGNGFSGGLQFTDSTWSAYGGTKYASKASGATREQQIEVANKVLKSQGANAWPVCSKKAGLK</sequence>
<feature type="domain" description="Resuscitation-promoting factor core lysozyme-like" evidence="4">
    <location>
        <begin position="32"/>
        <end position="106"/>
    </location>
</feature>
<accession>A0ABW3FRC3</accession>
<reference evidence="6" key="1">
    <citation type="journal article" date="2019" name="Int. J. Syst. Evol. Microbiol.">
        <title>The Global Catalogue of Microorganisms (GCM) 10K type strain sequencing project: providing services to taxonomists for standard genome sequencing and annotation.</title>
        <authorList>
            <consortium name="The Broad Institute Genomics Platform"/>
            <consortium name="The Broad Institute Genome Sequencing Center for Infectious Disease"/>
            <person name="Wu L."/>
            <person name="Ma J."/>
        </authorList>
    </citation>
    <scope>NUCLEOTIDE SEQUENCE [LARGE SCALE GENOMIC DNA]</scope>
    <source>
        <strain evidence="6">CCUG 56401</strain>
    </source>
</reference>
<protein>
    <submittedName>
        <fullName evidence="5">Transglycosylase family protein</fullName>
    </submittedName>
</protein>
<evidence type="ECO:0000259" key="4">
    <source>
        <dbReference type="Pfam" id="PF06737"/>
    </source>
</evidence>
<dbReference type="InterPro" id="IPR023346">
    <property type="entry name" value="Lysozyme-like_dom_sf"/>
</dbReference>
<evidence type="ECO:0000313" key="5">
    <source>
        <dbReference type="EMBL" id="MFD0920287.1"/>
    </source>
</evidence>
<feature type="chain" id="PRO_5047501749" evidence="3">
    <location>
        <begin position="33"/>
        <end position="113"/>
    </location>
</feature>
<proteinExistence type="inferred from homology"/>
<comment type="caution">
    <text evidence="5">The sequence shown here is derived from an EMBL/GenBank/DDBJ whole genome shotgun (WGS) entry which is preliminary data.</text>
</comment>
<dbReference type="EMBL" id="JBHTIW010000006">
    <property type="protein sequence ID" value="MFD0920287.1"/>
    <property type="molecule type" value="Genomic_DNA"/>
</dbReference>